<dbReference type="Gene3D" id="3.40.1710.10">
    <property type="entry name" value="abc type-2 transporter like domain"/>
    <property type="match status" value="1"/>
</dbReference>
<dbReference type="InterPro" id="IPR051328">
    <property type="entry name" value="T7SS_ABC-Transporter"/>
</dbReference>
<reference evidence="8" key="1">
    <citation type="journal article" date="2019" name="Int. J. Syst. Evol. Microbiol.">
        <title>The Global Catalogue of Microorganisms (GCM) 10K type strain sequencing project: providing services to taxonomists for standard genome sequencing and annotation.</title>
        <authorList>
            <consortium name="The Broad Institute Genomics Platform"/>
            <consortium name="The Broad Institute Genome Sequencing Center for Infectious Disease"/>
            <person name="Wu L."/>
            <person name="Ma J."/>
        </authorList>
    </citation>
    <scope>NUCLEOTIDE SEQUENCE [LARGE SCALE GENOMIC DNA]</scope>
    <source>
        <strain evidence="8">CGMCC 1.7693</strain>
    </source>
</reference>
<proteinExistence type="predicted"/>
<organism evidence="7 8">
    <name type="scientific">Oceanobacillus neutriphilus</name>
    <dbReference type="NCBI Taxonomy" id="531815"/>
    <lineage>
        <taxon>Bacteria</taxon>
        <taxon>Bacillati</taxon>
        <taxon>Bacillota</taxon>
        <taxon>Bacilli</taxon>
        <taxon>Bacillales</taxon>
        <taxon>Bacillaceae</taxon>
        <taxon>Oceanobacillus</taxon>
    </lineage>
</organism>
<feature type="transmembrane region" description="Helical" evidence="5">
    <location>
        <begin position="355"/>
        <end position="376"/>
    </location>
</feature>
<evidence type="ECO:0000256" key="4">
    <source>
        <dbReference type="ARBA" id="ARBA00023136"/>
    </source>
</evidence>
<dbReference type="Proteomes" id="UP000641206">
    <property type="component" value="Unassembled WGS sequence"/>
</dbReference>
<sequence>MNKKLIILPVLSFIIVFIFSLTLFPTVQPEPKDLPIAIVNDDQGAELPDESQLDLGDVIVDMIQSFTEDDGDSPIEWIAVNSENEVLKGMDDQEYYAALVIPEDFSSKQISFLQSDEYDPLELKVYINEGMNMTASAMTSNLLDGIAENVNDNSRNELLELSEEMGIPLSAEQISNLAEPVTKTEIIVNEIGENSMNGNAPMSLFQPLWIASLLTAILSFFALRGKSFSSTKEHLIARVWQITSVVVASIFIGFGLTWLASGMVGLNIPNFMDTALFLSLTSFSYISMILVVLTLIGVAGIPIFILLLFFAIPLLNLVPEMMSSFYHDWVYSWLPMRFMVEGVRKLLYFGESFTWNFEVSVLFWIGLVSVAILLGISFKRNSEKNIEVKE</sequence>
<dbReference type="Pfam" id="PF12698">
    <property type="entry name" value="ABC2_membrane_3"/>
    <property type="match status" value="1"/>
</dbReference>
<evidence type="ECO:0000256" key="2">
    <source>
        <dbReference type="ARBA" id="ARBA00022692"/>
    </source>
</evidence>
<evidence type="ECO:0000256" key="3">
    <source>
        <dbReference type="ARBA" id="ARBA00022989"/>
    </source>
</evidence>
<feature type="transmembrane region" description="Helical" evidence="5">
    <location>
        <begin position="204"/>
        <end position="223"/>
    </location>
</feature>
<evidence type="ECO:0000256" key="5">
    <source>
        <dbReference type="SAM" id="Phobius"/>
    </source>
</evidence>
<evidence type="ECO:0000313" key="7">
    <source>
        <dbReference type="EMBL" id="GGP16352.1"/>
    </source>
</evidence>
<feature type="transmembrane region" description="Helical" evidence="5">
    <location>
        <begin position="235"/>
        <end position="256"/>
    </location>
</feature>
<comment type="subcellular location">
    <subcellularLocation>
        <location evidence="1">Membrane</location>
        <topology evidence="1">Multi-pass membrane protein</topology>
    </subcellularLocation>
</comment>
<evidence type="ECO:0000259" key="6">
    <source>
        <dbReference type="Pfam" id="PF12698"/>
    </source>
</evidence>
<feature type="transmembrane region" description="Helical" evidence="5">
    <location>
        <begin position="276"/>
        <end position="296"/>
    </location>
</feature>
<keyword evidence="2 5" id="KW-0812">Transmembrane</keyword>
<keyword evidence="4 5" id="KW-0472">Membrane</keyword>
<protein>
    <submittedName>
        <fullName evidence="7">Phage infection protein</fullName>
    </submittedName>
</protein>
<accession>A0ABQ2P2H4</accession>
<name>A0ABQ2P2H4_9BACI</name>
<evidence type="ECO:0000256" key="1">
    <source>
        <dbReference type="ARBA" id="ARBA00004141"/>
    </source>
</evidence>
<keyword evidence="3 5" id="KW-1133">Transmembrane helix</keyword>
<evidence type="ECO:0000313" key="8">
    <source>
        <dbReference type="Proteomes" id="UP000641206"/>
    </source>
</evidence>
<dbReference type="EMBL" id="BMLW01000019">
    <property type="protein sequence ID" value="GGP16352.1"/>
    <property type="molecule type" value="Genomic_DNA"/>
</dbReference>
<feature type="domain" description="ABC-2 type transporter transmembrane" evidence="6">
    <location>
        <begin position="6"/>
        <end position="373"/>
    </location>
</feature>
<comment type="caution">
    <text evidence="7">The sequence shown here is derived from an EMBL/GenBank/DDBJ whole genome shotgun (WGS) entry which is preliminary data.</text>
</comment>
<dbReference type="PANTHER" id="PTHR43077:SF5">
    <property type="entry name" value="PHAGE INFECTION PROTEIN"/>
    <property type="match status" value="1"/>
</dbReference>
<keyword evidence="8" id="KW-1185">Reference proteome</keyword>
<dbReference type="InterPro" id="IPR013525">
    <property type="entry name" value="ABC2_TM"/>
</dbReference>
<feature type="transmembrane region" description="Helical" evidence="5">
    <location>
        <begin position="303"/>
        <end position="326"/>
    </location>
</feature>
<gene>
    <name evidence="7" type="ORF">GCM10011346_47930</name>
</gene>
<dbReference type="RefSeq" id="WP_188737926.1">
    <property type="nucleotide sequence ID" value="NZ_BMLW01000019.1"/>
</dbReference>
<dbReference type="PANTHER" id="PTHR43077">
    <property type="entry name" value="TRANSPORT PERMEASE YVFS-RELATED"/>
    <property type="match status" value="1"/>
</dbReference>